<evidence type="ECO:0000313" key="4">
    <source>
        <dbReference type="Proteomes" id="UP000193642"/>
    </source>
</evidence>
<proteinExistence type="predicted"/>
<keyword evidence="4" id="KW-1185">Reference proteome</keyword>
<gene>
    <name evidence="3" type="ORF">BCR33DRAFT_763324</name>
</gene>
<dbReference type="PANTHER" id="PTHR48009:SF7">
    <property type="entry name" value="LEUCINE-RICH REPEAT (LRR) FAMILY PROTEIN"/>
    <property type="match status" value="1"/>
</dbReference>
<dbReference type="STRING" id="329046.A0A1Y2CRK4"/>
<sequence length="843" mass="86918">MPTLHLLLFHALLTVSVLAQTYIGCYTGNSISPKLQGSTLYNSQSASSCSSSCKWNSMPYGLIYPQSVPTYAGCGCIDGCSIFGSGATASKVADSLCGTLCGDGEEGFLNINMSDSHSILTNKTGSYCGGTSSDGKTVYYAVYNTGVTPGTCGGKAQTTPDIPSFRTTSATSTSWGQVGGLTNVVEFKVNTNPSGAIEVYATVAGDGSVWTNIQSGTGFPQSWTFVGGVNQGFNSLGVVQNQNGRTQLFVVDNVGQAWTTMQSAIGSTKFAHWYTLPGTCMNIEPVYNADGTLGAICIGPGNWLYYSEQTAVNQNSWTSQIQLNTQYTVAGSSAAMIPSSLMACETGDGRWVAFGLTVNANQIIYAMQSSINANTVNSWKMVSFSGRGGFAKTSCFETDHGGIVLFGVDSSNNVWYSQQTAIGSDSWKSWAKLNLAASVISGDDASAAGGAALTAIDLSTQDAFLITFAESNTGVATPSVPNDLGGGPFSSVESTRTNDGTSYVFAANPNGGGISWTAIPGQCVDGAAVSASCYCGSNLCPSGNYCSGGSCVSSCSGSSVITMSCMCGTGVCDAGNYCSGGTCISSCSGSNTLAATCMCGTTLCPSGSFCSGTSCLSACSGSGILTQSCMCGSNTCMTGSTCSSGTCTPPCPNNPNSYASNTCICGSTSCPAGNVCRSGVCTQIPWDCKYLAALYTSISPYLDCCSNVNNPSFFTISCDANRRVTTFAIITNTQPSSTSTNPLIPQTLPDLSGLTALQSLLMSNNNIGGQFPTTWCSMKSLQSIDLNSNSLTGSVPSCINSLTALTYLHVGNNQKLSGFIPTALCSMPKLVYWNAIGTTLVQN</sequence>
<feature type="domain" description="PLL-like beta propeller" evidence="2">
    <location>
        <begin position="189"/>
        <end position="506"/>
    </location>
</feature>
<dbReference type="OrthoDB" id="676979at2759"/>
<dbReference type="InterPro" id="IPR032675">
    <property type="entry name" value="LRR_dom_sf"/>
</dbReference>
<dbReference type="SUPFAM" id="SSF89372">
    <property type="entry name" value="Fucose-specific lectin"/>
    <property type="match status" value="1"/>
</dbReference>
<dbReference type="EMBL" id="MCGO01000009">
    <property type="protein sequence ID" value="ORY49597.1"/>
    <property type="molecule type" value="Genomic_DNA"/>
</dbReference>
<keyword evidence="1" id="KW-0732">Signal</keyword>
<comment type="caution">
    <text evidence="3">The sequence shown here is derived from an EMBL/GenBank/DDBJ whole genome shotgun (WGS) entry which is preliminary data.</text>
</comment>
<dbReference type="Proteomes" id="UP000193642">
    <property type="component" value="Unassembled WGS sequence"/>
</dbReference>
<evidence type="ECO:0000313" key="3">
    <source>
        <dbReference type="EMBL" id="ORY49597.1"/>
    </source>
</evidence>
<dbReference type="Gene3D" id="3.80.10.10">
    <property type="entry name" value="Ribonuclease Inhibitor"/>
    <property type="match status" value="1"/>
</dbReference>
<name>A0A1Y2CRK4_9FUNG</name>
<dbReference type="AlphaFoldDB" id="A0A1Y2CRK4"/>
<feature type="signal peptide" evidence="1">
    <location>
        <begin position="1"/>
        <end position="19"/>
    </location>
</feature>
<dbReference type="Pfam" id="PF00560">
    <property type="entry name" value="LRR_1"/>
    <property type="match status" value="2"/>
</dbReference>
<dbReference type="PANTHER" id="PTHR48009">
    <property type="entry name" value="LEUCINE-RICH REPEAT (LRR) FAMILY PROTEIN"/>
    <property type="match status" value="1"/>
</dbReference>
<organism evidence="3 4">
    <name type="scientific">Rhizoclosmatium globosum</name>
    <dbReference type="NCBI Taxonomy" id="329046"/>
    <lineage>
        <taxon>Eukaryota</taxon>
        <taxon>Fungi</taxon>
        <taxon>Fungi incertae sedis</taxon>
        <taxon>Chytridiomycota</taxon>
        <taxon>Chytridiomycota incertae sedis</taxon>
        <taxon>Chytridiomycetes</taxon>
        <taxon>Chytridiales</taxon>
        <taxon>Chytriomycetaceae</taxon>
        <taxon>Rhizoclosmatium</taxon>
    </lineage>
</organism>
<protein>
    <recommendedName>
        <fullName evidence="2">PLL-like beta propeller domain-containing protein</fullName>
    </recommendedName>
</protein>
<reference evidence="3 4" key="1">
    <citation type="submission" date="2016-07" db="EMBL/GenBank/DDBJ databases">
        <title>Pervasive Adenine N6-methylation of Active Genes in Fungi.</title>
        <authorList>
            <consortium name="DOE Joint Genome Institute"/>
            <person name="Mondo S.J."/>
            <person name="Dannebaum R.O."/>
            <person name="Kuo R.C."/>
            <person name="Labutti K."/>
            <person name="Haridas S."/>
            <person name="Kuo A."/>
            <person name="Salamov A."/>
            <person name="Ahrendt S.R."/>
            <person name="Lipzen A."/>
            <person name="Sullivan W."/>
            <person name="Andreopoulos W.B."/>
            <person name="Clum A."/>
            <person name="Lindquist E."/>
            <person name="Daum C."/>
            <person name="Ramamoorthy G.K."/>
            <person name="Gryganskyi A."/>
            <person name="Culley D."/>
            <person name="Magnuson J.K."/>
            <person name="James T.Y."/>
            <person name="O'Malley M.A."/>
            <person name="Stajich J.E."/>
            <person name="Spatafora J.W."/>
            <person name="Visel A."/>
            <person name="Grigoriev I.V."/>
        </authorList>
    </citation>
    <scope>NUCLEOTIDE SEQUENCE [LARGE SCALE GENOMIC DNA]</scope>
    <source>
        <strain evidence="3 4">JEL800</strain>
    </source>
</reference>
<dbReference type="InterPro" id="IPR053213">
    <property type="entry name" value="RLP29"/>
</dbReference>
<evidence type="ECO:0000259" key="2">
    <source>
        <dbReference type="Pfam" id="PF26607"/>
    </source>
</evidence>
<dbReference type="Pfam" id="PF26607">
    <property type="entry name" value="DUF8189"/>
    <property type="match status" value="1"/>
</dbReference>
<evidence type="ECO:0000256" key="1">
    <source>
        <dbReference type="SAM" id="SignalP"/>
    </source>
</evidence>
<accession>A0A1Y2CRK4</accession>
<dbReference type="InterPro" id="IPR001611">
    <property type="entry name" value="Leu-rich_rpt"/>
</dbReference>
<dbReference type="InterPro" id="IPR058502">
    <property type="entry name" value="PLL-like_beta-prop"/>
</dbReference>
<feature type="non-terminal residue" evidence="3">
    <location>
        <position position="843"/>
    </location>
</feature>
<feature type="chain" id="PRO_5013231605" description="PLL-like beta propeller domain-containing protein" evidence="1">
    <location>
        <begin position="20"/>
        <end position="843"/>
    </location>
</feature>
<dbReference type="SUPFAM" id="SSF52058">
    <property type="entry name" value="L domain-like"/>
    <property type="match status" value="1"/>
</dbReference>